<organism evidence="8 9">
    <name type="scientific">Spizellomyces punctatus (strain DAOM BR117)</name>
    <dbReference type="NCBI Taxonomy" id="645134"/>
    <lineage>
        <taxon>Eukaryota</taxon>
        <taxon>Fungi</taxon>
        <taxon>Fungi incertae sedis</taxon>
        <taxon>Chytridiomycota</taxon>
        <taxon>Chytridiomycota incertae sedis</taxon>
        <taxon>Chytridiomycetes</taxon>
        <taxon>Spizellomycetales</taxon>
        <taxon>Spizellomycetaceae</taxon>
        <taxon>Spizellomyces</taxon>
    </lineage>
</organism>
<dbReference type="OrthoDB" id="5565328at2759"/>
<dbReference type="PANTHER" id="PTHR21394">
    <property type="entry name" value="MAU2 CHROMATID COHESION FACTOR HOMOLOG"/>
    <property type="match status" value="1"/>
</dbReference>
<evidence type="ECO:0008006" key="10">
    <source>
        <dbReference type="Google" id="ProtNLM"/>
    </source>
</evidence>
<dbReference type="Proteomes" id="UP000053201">
    <property type="component" value="Unassembled WGS sequence"/>
</dbReference>
<protein>
    <recommendedName>
        <fullName evidence="10">Cohesin loading factor</fullName>
    </recommendedName>
</protein>
<dbReference type="AlphaFoldDB" id="A0A0L0HSM7"/>
<name>A0A0L0HSM7_SPIPD</name>
<evidence type="ECO:0000256" key="1">
    <source>
        <dbReference type="ARBA" id="ARBA00004123"/>
    </source>
</evidence>
<gene>
    <name evidence="8" type="ORF">SPPG_00100</name>
</gene>
<keyword evidence="6" id="KW-0539">Nucleus</keyword>
<dbReference type="RefSeq" id="XP_016612410.1">
    <property type="nucleotide sequence ID" value="XM_016748437.1"/>
</dbReference>
<dbReference type="InterPro" id="IPR019440">
    <property type="entry name" value="MAU2"/>
</dbReference>
<dbReference type="STRING" id="645134.A0A0L0HSM7"/>
<dbReference type="Pfam" id="PF10345">
    <property type="entry name" value="Cohesin_load"/>
    <property type="match status" value="1"/>
</dbReference>
<dbReference type="EMBL" id="KQ257450">
    <property type="protein sequence ID" value="KND04371.1"/>
    <property type="molecule type" value="Genomic_DNA"/>
</dbReference>
<keyword evidence="9" id="KW-1185">Reference proteome</keyword>
<dbReference type="VEuPathDB" id="FungiDB:SPPG_00100"/>
<dbReference type="GO" id="GO:0007059">
    <property type="term" value="P:chromosome segregation"/>
    <property type="evidence" value="ECO:0007669"/>
    <property type="project" value="UniProtKB-KW"/>
</dbReference>
<evidence type="ECO:0000256" key="2">
    <source>
        <dbReference type="ARBA" id="ARBA00008585"/>
    </source>
</evidence>
<evidence type="ECO:0000256" key="5">
    <source>
        <dbReference type="ARBA" id="ARBA00022829"/>
    </source>
</evidence>
<dbReference type="eggNOG" id="KOG2300">
    <property type="taxonomic scope" value="Eukaryota"/>
</dbReference>
<reference evidence="8 9" key="1">
    <citation type="submission" date="2009-08" db="EMBL/GenBank/DDBJ databases">
        <title>The Genome Sequence of Spizellomyces punctatus strain DAOM BR117.</title>
        <authorList>
            <consortium name="The Broad Institute Genome Sequencing Platform"/>
            <person name="Russ C."/>
            <person name="Cuomo C."/>
            <person name="Shea T."/>
            <person name="Young S.K."/>
            <person name="Zeng Q."/>
            <person name="Koehrsen M."/>
            <person name="Haas B."/>
            <person name="Borodovsky M."/>
            <person name="Guigo R."/>
            <person name="Alvarado L."/>
            <person name="Berlin A."/>
            <person name="Bochicchio J."/>
            <person name="Borenstein D."/>
            <person name="Chapman S."/>
            <person name="Chen Z."/>
            <person name="Engels R."/>
            <person name="Freedman E."/>
            <person name="Gellesch M."/>
            <person name="Goldberg J."/>
            <person name="Griggs A."/>
            <person name="Gujja S."/>
            <person name="Heiman D."/>
            <person name="Hepburn T."/>
            <person name="Howarth C."/>
            <person name="Jen D."/>
            <person name="Larson L."/>
            <person name="Lewis B."/>
            <person name="Mehta T."/>
            <person name="Park D."/>
            <person name="Pearson M."/>
            <person name="Roberts A."/>
            <person name="Saif S."/>
            <person name="Shenoy N."/>
            <person name="Sisk P."/>
            <person name="Stolte C."/>
            <person name="Sykes S."/>
            <person name="Thomson T."/>
            <person name="Walk T."/>
            <person name="White J."/>
            <person name="Yandava C."/>
            <person name="Burger G."/>
            <person name="Gray M.W."/>
            <person name="Holland P.W.H."/>
            <person name="King N."/>
            <person name="Lang F.B.F."/>
            <person name="Roger A.J."/>
            <person name="Ruiz-Trillo I."/>
            <person name="Lander E."/>
            <person name="Nusbaum C."/>
        </authorList>
    </citation>
    <scope>NUCLEOTIDE SEQUENCE [LARGE SCALE GENOMIC DNA]</scope>
    <source>
        <strain evidence="8 9">DAOM BR117</strain>
    </source>
</reference>
<proteinExistence type="inferred from homology"/>
<evidence type="ECO:0000256" key="6">
    <source>
        <dbReference type="ARBA" id="ARBA00023242"/>
    </source>
</evidence>
<dbReference type="InParanoid" id="A0A0L0HSM7"/>
<dbReference type="GO" id="GO:0051301">
    <property type="term" value="P:cell division"/>
    <property type="evidence" value="ECO:0007669"/>
    <property type="project" value="UniProtKB-KW"/>
</dbReference>
<evidence type="ECO:0000256" key="4">
    <source>
        <dbReference type="ARBA" id="ARBA00022776"/>
    </source>
</evidence>
<keyword evidence="4" id="KW-0498">Mitosis</keyword>
<accession>A0A0L0HSM7</accession>
<dbReference type="GO" id="GO:0007064">
    <property type="term" value="P:mitotic sister chromatid cohesion"/>
    <property type="evidence" value="ECO:0007669"/>
    <property type="project" value="InterPro"/>
</dbReference>
<evidence type="ECO:0000313" key="9">
    <source>
        <dbReference type="Proteomes" id="UP000053201"/>
    </source>
</evidence>
<keyword evidence="3" id="KW-0132">Cell division</keyword>
<comment type="subcellular location">
    <subcellularLocation>
        <location evidence="1">Nucleus</location>
    </subcellularLocation>
</comment>
<evidence type="ECO:0000256" key="7">
    <source>
        <dbReference type="ARBA" id="ARBA00023306"/>
    </source>
</evidence>
<sequence length="675" mass="75857">MSQRDMQQVNVPTPYPPPVLGNEQVALDSPISQPYEVLWALAEYYLKTATSLVAANYPEKEETTTSIYTHVVAAVRCLEAVLVSGVLPLKVEVKTRYRLAQILLAHTFNLPEADTHLQKAILLIQKTSDEQMLEFRFIIKDLQCEIYQADPSGSGGKTVKNVLKQAAADALRLGMPRWYYHFIQRRAELHAREGDIKLCFSVLMSGAEEAGKRGDVDMKAVLLLFLAHHTLMARHDMLTQDAISQLQQLVEPQVPADIGYSNDTSMPPVTDNGTALVSHGHLRLYYSLILIIHLIHLGKAKDALNRLTALHALVEHPSMSANVEIDKGLATVTVRRGDSFDTVPVTLHSRNKLYALVFLVSGIAHKLNDNFKAKKHFLEGIKTIEKELGNISTETGSVQEMVEARQWLAETKVVLLRHFAEVGIVRGEFCDVFRFMTKLVEWCSADAVLWRKYQPIVSLDWGMFYQAIGQYARAEWWLKSAAEGNDANVRHIAKIHLILLYFTETIGDRSMGAAMLEDLDREQESGQSLSDGQRALLGTVKGVSHMINKDIRQTKLHLLESIKICETLSCTQLRFINVALLGELFSNVDSMQAEKMVATAYIMAKKSHCESFALVCARVLIEIYQRRGDKEKEEKYRTMAEGHKEKVEKAYMDVWKMVEDAERASAAATVTSQAT</sequence>
<keyword evidence="7" id="KW-0131">Cell cycle</keyword>
<comment type="similarity">
    <text evidence="2">Belongs to the SCC4/mau-2 family.</text>
</comment>
<dbReference type="FunCoup" id="A0A0L0HSM7">
    <property type="interactions" value="6"/>
</dbReference>
<dbReference type="GO" id="GO:0005634">
    <property type="term" value="C:nucleus"/>
    <property type="evidence" value="ECO:0007669"/>
    <property type="project" value="UniProtKB-SubCell"/>
</dbReference>
<dbReference type="OMA" id="HIQSAMA"/>
<evidence type="ECO:0000313" key="8">
    <source>
        <dbReference type="EMBL" id="KND04371.1"/>
    </source>
</evidence>
<keyword evidence="5" id="KW-0159">Chromosome partition</keyword>
<dbReference type="GeneID" id="27683852"/>
<evidence type="ECO:0000256" key="3">
    <source>
        <dbReference type="ARBA" id="ARBA00022618"/>
    </source>
</evidence>